<accession>A0ABM8MAT3</accession>
<evidence type="ECO:0000313" key="2">
    <source>
        <dbReference type="EMBL" id="CAB5507633.1"/>
    </source>
</evidence>
<proteinExistence type="predicted"/>
<keyword evidence="3" id="KW-1185">Reference proteome</keyword>
<evidence type="ECO:0000313" key="3">
    <source>
        <dbReference type="Proteomes" id="UP000626656"/>
    </source>
</evidence>
<name>A0ABM8MAT3_9GAMM</name>
<keyword evidence="1" id="KW-1133">Transmembrane helix</keyword>
<dbReference type="RefSeq" id="WP_202784579.1">
    <property type="nucleotide sequence ID" value="NZ_CAHJWF010000440.1"/>
</dbReference>
<sequence>MYNKRNVILLWGVGGLITPMFWVYLSGITTTSIADFCSYIDYPPLFIKEAGDVCGELMTVTWPFWFFTMTNNIIFAIASLILNVFLYGFIGYIIYKIKKRAN</sequence>
<dbReference type="Proteomes" id="UP000626656">
    <property type="component" value="Unassembled WGS sequence"/>
</dbReference>
<organism evidence="2 3">
    <name type="scientific">Bathymodiolus thermophilus thioautotrophic gill symbiont</name>
    <dbReference type="NCBI Taxonomy" id="2360"/>
    <lineage>
        <taxon>Bacteria</taxon>
        <taxon>Pseudomonadati</taxon>
        <taxon>Pseudomonadota</taxon>
        <taxon>Gammaproteobacteria</taxon>
        <taxon>sulfur-oxidizing symbionts</taxon>
    </lineage>
</organism>
<keyword evidence="1" id="KW-0812">Transmembrane</keyword>
<dbReference type="EMBL" id="CAHJWF010000440">
    <property type="protein sequence ID" value="CAB5507633.1"/>
    <property type="molecule type" value="Genomic_DNA"/>
</dbReference>
<feature type="transmembrane region" description="Helical" evidence="1">
    <location>
        <begin position="73"/>
        <end position="95"/>
    </location>
</feature>
<reference evidence="2 3" key="1">
    <citation type="submission" date="2020-05" db="EMBL/GenBank/DDBJ databases">
        <authorList>
            <person name="Petersen J."/>
            <person name="Sayavedra L."/>
        </authorList>
    </citation>
    <scope>NUCLEOTIDE SEQUENCE [LARGE SCALE GENOMIC DNA]</scope>
    <source>
        <strain evidence="2">B azoricus SOX ET2 1586I</strain>
    </source>
</reference>
<keyword evidence="1" id="KW-0472">Membrane</keyword>
<comment type="caution">
    <text evidence="2">The sequence shown here is derived from an EMBL/GenBank/DDBJ whole genome shotgun (WGS) entry which is preliminary data.</text>
</comment>
<gene>
    <name evidence="2" type="ORF">AZO1586I_1931</name>
</gene>
<feature type="transmembrane region" description="Helical" evidence="1">
    <location>
        <begin position="7"/>
        <end position="25"/>
    </location>
</feature>
<protein>
    <submittedName>
        <fullName evidence="2">Uncharacterized protein</fullName>
    </submittedName>
</protein>
<evidence type="ECO:0000256" key="1">
    <source>
        <dbReference type="SAM" id="Phobius"/>
    </source>
</evidence>